<evidence type="ECO:0000256" key="12">
    <source>
        <dbReference type="RuleBase" id="RU004241"/>
    </source>
</evidence>
<comment type="catalytic activity">
    <reaction evidence="11">
        <text>2 Fe(II)-[cytochrome c] + H2O2 + 2 H(+) = 2 Fe(III)-[cytochrome c] + 2 H2O</text>
        <dbReference type="Rhea" id="RHEA:16581"/>
        <dbReference type="Rhea" id="RHEA-COMP:10350"/>
        <dbReference type="Rhea" id="RHEA-COMP:14399"/>
        <dbReference type="ChEBI" id="CHEBI:15377"/>
        <dbReference type="ChEBI" id="CHEBI:15378"/>
        <dbReference type="ChEBI" id="CHEBI:16240"/>
        <dbReference type="ChEBI" id="CHEBI:29033"/>
        <dbReference type="ChEBI" id="CHEBI:29034"/>
        <dbReference type="EC" id="1.11.1.5"/>
    </reaction>
</comment>
<dbReference type="GO" id="GO:0046872">
    <property type="term" value="F:metal ion binding"/>
    <property type="evidence" value="ECO:0007669"/>
    <property type="project" value="UniProtKB-KW"/>
</dbReference>
<comment type="caution">
    <text evidence="15">The sequence shown here is derived from an EMBL/GenBank/DDBJ whole genome shotgun (WGS) entry which is preliminary data.</text>
</comment>
<dbReference type="EC" id="1.11.1.5" evidence="9"/>
<evidence type="ECO:0000256" key="13">
    <source>
        <dbReference type="SAM" id="Phobius"/>
    </source>
</evidence>
<accession>A0A813XC00</accession>
<evidence type="ECO:0000256" key="4">
    <source>
        <dbReference type="ARBA" id="ARBA00022723"/>
    </source>
</evidence>
<dbReference type="AlphaFoldDB" id="A0A813XC00"/>
<evidence type="ECO:0000256" key="5">
    <source>
        <dbReference type="ARBA" id="ARBA00022946"/>
    </source>
</evidence>
<dbReference type="GO" id="GO:0005758">
    <property type="term" value="C:mitochondrial intermembrane space"/>
    <property type="evidence" value="ECO:0007669"/>
    <property type="project" value="UniProtKB-SubCell"/>
</dbReference>
<evidence type="ECO:0000256" key="3">
    <source>
        <dbReference type="ARBA" id="ARBA00022617"/>
    </source>
</evidence>
<dbReference type="Gene3D" id="1.10.420.10">
    <property type="entry name" value="Peroxidase, domain 2"/>
    <property type="match status" value="1"/>
</dbReference>
<evidence type="ECO:0000313" key="16">
    <source>
        <dbReference type="Proteomes" id="UP000663864"/>
    </source>
</evidence>
<evidence type="ECO:0000256" key="6">
    <source>
        <dbReference type="ARBA" id="ARBA00023002"/>
    </source>
</evidence>
<organism evidence="15 16">
    <name type="scientific">Rotaria sordida</name>
    <dbReference type="NCBI Taxonomy" id="392033"/>
    <lineage>
        <taxon>Eukaryota</taxon>
        <taxon>Metazoa</taxon>
        <taxon>Spiralia</taxon>
        <taxon>Gnathifera</taxon>
        <taxon>Rotifera</taxon>
        <taxon>Eurotatoria</taxon>
        <taxon>Bdelloidea</taxon>
        <taxon>Philodinida</taxon>
        <taxon>Philodinidae</taxon>
        <taxon>Rotaria</taxon>
    </lineage>
</organism>
<dbReference type="InterPro" id="IPR044831">
    <property type="entry name" value="Ccp1-like"/>
</dbReference>
<keyword evidence="6" id="KW-0560">Oxidoreductase</keyword>
<feature type="transmembrane region" description="Helical" evidence="13">
    <location>
        <begin position="27"/>
        <end position="48"/>
    </location>
</feature>
<dbReference type="PANTHER" id="PTHR31356">
    <property type="entry name" value="THYLAKOID LUMENAL 29 KDA PROTEIN, CHLOROPLASTIC-RELATED"/>
    <property type="match status" value="1"/>
</dbReference>
<dbReference type="PROSITE" id="PS50873">
    <property type="entry name" value="PEROXIDASE_4"/>
    <property type="match status" value="1"/>
</dbReference>
<gene>
    <name evidence="15" type="ORF">ZHD862_LOCUS5566</name>
</gene>
<evidence type="ECO:0000256" key="1">
    <source>
        <dbReference type="ARBA" id="ARBA00004305"/>
    </source>
</evidence>
<evidence type="ECO:0000259" key="14">
    <source>
        <dbReference type="PROSITE" id="PS50873"/>
    </source>
</evidence>
<dbReference type="InterPro" id="IPR019793">
    <property type="entry name" value="Peroxidases_heam-ligand_BS"/>
</dbReference>
<dbReference type="PRINTS" id="PR00459">
    <property type="entry name" value="ASPEROXIDASE"/>
</dbReference>
<evidence type="ECO:0000256" key="10">
    <source>
        <dbReference type="ARBA" id="ARBA00040313"/>
    </source>
</evidence>
<dbReference type="GO" id="GO:0004130">
    <property type="term" value="F:cytochrome-c peroxidase activity"/>
    <property type="evidence" value="ECO:0007669"/>
    <property type="project" value="UniProtKB-EC"/>
</dbReference>
<dbReference type="InterPro" id="IPR002016">
    <property type="entry name" value="Haem_peroxidase"/>
</dbReference>
<dbReference type="GO" id="GO:0005759">
    <property type="term" value="C:mitochondrial matrix"/>
    <property type="evidence" value="ECO:0007669"/>
    <property type="project" value="UniProtKB-SubCell"/>
</dbReference>
<evidence type="ECO:0000256" key="11">
    <source>
        <dbReference type="ARBA" id="ARBA00049265"/>
    </source>
</evidence>
<dbReference type="PRINTS" id="PR00458">
    <property type="entry name" value="PEROXIDASE"/>
</dbReference>
<dbReference type="FunFam" id="1.10.420.10:FF:000009">
    <property type="entry name" value="Ascorbate peroxidase"/>
    <property type="match status" value="1"/>
</dbReference>
<dbReference type="GO" id="GO:0000302">
    <property type="term" value="P:response to reactive oxygen species"/>
    <property type="evidence" value="ECO:0007669"/>
    <property type="project" value="TreeGrafter"/>
</dbReference>
<keyword evidence="3" id="KW-0349">Heme</keyword>
<evidence type="ECO:0000256" key="8">
    <source>
        <dbReference type="ARBA" id="ARBA00023128"/>
    </source>
</evidence>
<keyword evidence="13" id="KW-1133">Transmembrane helix</keyword>
<sequence>MLLKPPFEGAHIFPKTKRRQWYYKKRFIIPISLLMAIIIAAAIVGSVLGTRSRTIHQVDYTKVKQSIAALMEDKDYVDGNYGPLFIRMGWLASGTYSQNDSTGGSNGGCIRFEPQSTWPVNNGLDIARDRLESVYRDYPGLTYADLYTLAAAVAVEKMGGPTIKWRQGRVDFKNGKDSPPSNRLPSASQNAQTIRNIFNRMGFDDREIVALIGAHSLGRCHKNRSNFEGPWTLTPTTFSNEFFRGLLEDTWEERNWQGPTQFEDVQTKSLLRLPSDIILIEDPQFKIYVIEYANNGSQFATDFANAFEKLLELGVEFSGTY</sequence>
<dbReference type="EMBL" id="CAJNOT010000148">
    <property type="protein sequence ID" value="CAF0864705.1"/>
    <property type="molecule type" value="Genomic_DNA"/>
</dbReference>
<evidence type="ECO:0000256" key="2">
    <source>
        <dbReference type="ARBA" id="ARBA00004569"/>
    </source>
</evidence>
<comment type="subcellular location">
    <subcellularLocation>
        <location evidence="2">Mitochondrion intermembrane space</location>
    </subcellularLocation>
    <subcellularLocation>
        <location evidence="1">Mitochondrion matrix</location>
    </subcellularLocation>
</comment>
<dbReference type="PROSITE" id="PS00435">
    <property type="entry name" value="PEROXIDASE_1"/>
    <property type="match status" value="1"/>
</dbReference>
<dbReference type="SUPFAM" id="SSF48113">
    <property type="entry name" value="Heme-dependent peroxidases"/>
    <property type="match status" value="1"/>
</dbReference>
<keyword evidence="13" id="KW-0812">Transmembrane</keyword>
<dbReference type="Pfam" id="PF00141">
    <property type="entry name" value="peroxidase"/>
    <property type="match status" value="1"/>
</dbReference>
<proteinExistence type="inferred from homology"/>
<dbReference type="InterPro" id="IPR010255">
    <property type="entry name" value="Haem_peroxidase_sf"/>
</dbReference>
<keyword evidence="8" id="KW-0496">Mitochondrion</keyword>
<keyword evidence="4" id="KW-0479">Metal-binding</keyword>
<comment type="similarity">
    <text evidence="12">Belongs to the peroxidase family.</text>
</comment>
<name>A0A813XC00_9BILA</name>
<keyword evidence="13" id="KW-0472">Membrane</keyword>
<protein>
    <recommendedName>
        <fullName evidence="10">Cytochrome c peroxidase, mitochondrial</fullName>
        <ecNumber evidence="9">1.11.1.5</ecNumber>
    </recommendedName>
</protein>
<feature type="domain" description="Plant heme peroxidase family profile" evidence="14">
    <location>
        <begin position="124"/>
        <end position="321"/>
    </location>
</feature>
<dbReference type="PANTHER" id="PTHR31356:SF58">
    <property type="entry name" value="CYTOCHROME C PEROXIDASE, MITOCHONDRIAL"/>
    <property type="match status" value="1"/>
</dbReference>
<dbReference type="Gene3D" id="1.10.520.10">
    <property type="match status" value="1"/>
</dbReference>
<dbReference type="GO" id="GO:0042744">
    <property type="term" value="P:hydrogen peroxide catabolic process"/>
    <property type="evidence" value="ECO:0007669"/>
    <property type="project" value="TreeGrafter"/>
</dbReference>
<dbReference type="InterPro" id="IPR002207">
    <property type="entry name" value="Peroxidase_I"/>
</dbReference>
<evidence type="ECO:0000256" key="9">
    <source>
        <dbReference type="ARBA" id="ARBA00039063"/>
    </source>
</evidence>
<keyword evidence="5" id="KW-0809">Transit peptide</keyword>
<dbReference type="GO" id="GO:0034599">
    <property type="term" value="P:cellular response to oxidative stress"/>
    <property type="evidence" value="ECO:0007669"/>
    <property type="project" value="InterPro"/>
</dbReference>
<reference evidence="15" key="1">
    <citation type="submission" date="2021-02" db="EMBL/GenBank/DDBJ databases">
        <authorList>
            <person name="Nowell W R."/>
        </authorList>
    </citation>
    <scope>NUCLEOTIDE SEQUENCE</scope>
</reference>
<keyword evidence="7" id="KW-0408">Iron</keyword>
<dbReference type="Proteomes" id="UP000663864">
    <property type="component" value="Unassembled WGS sequence"/>
</dbReference>
<dbReference type="GO" id="GO:0020037">
    <property type="term" value="F:heme binding"/>
    <property type="evidence" value="ECO:0007669"/>
    <property type="project" value="InterPro"/>
</dbReference>
<evidence type="ECO:0000313" key="15">
    <source>
        <dbReference type="EMBL" id="CAF0864705.1"/>
    </source>
</evidence>
<evidence type="ECO:0000256" key="7">
    <source>
        <dbReference type="ARBA" id="ARBA00023004"/>
    </source>
</evidence>